<accession>A0ABV4NNM9</accession>
<keyword evidence="4" id="KW-1185">Reference proteome</keyword>
<reference evidence="3 4" key="1">
    <citation type="submission" date="2024-08" db="EMBL/GenBank/DDBJ databases">
        <authorList>
            <person name="Ishaq N."/>
        </authorList>
    </citation>
    <scope>NUCLEOTIDE SEQUENCE [LARGE SCALE GENOMIC DNA]</scope>
    <source>
        <strain evidence="3 4">JCM 30400</strain>
    </source>
</reference>
<organism evidence="3 4">
    <name type="scientific">Microbulbifer echini</name>
    <dbReference type="NCBI Taxonomy" id="1529067"/>
    <lineage>
        <taxon>Bacteria</taxon>
        <taxon>Pseudomonadati</taxon>
        <taxon>Pseudomonadota</taxon>
        <taxon>Gammaproteobacteria</taxon>
        <taxon>Cellvibrionales</taxon>
        <taxon>Microbulbiferaceae</taxon>
        <taxon>Microbulbifer</taxon>
    </lineage>
</organism>
<protein>
    <submittedName>
        <fullName evidence="3">DUF3667 domain-containing protein</fullName>
    </submittedName>
</protein>
<evidence type="ECO:0000313" key="3">
    <source>
        <dbReference type="EMBL" id="MFA0790987.1"/>
    </source>
</evidence>
<feature type="region of interest" description="Disordered" evidence="1">
    <location>
        <begin position="176"/>
        <end position="196"/>
    </location>
</feature>
<dbReference type="RefSeq" id="WP_371843526.1">
    <property type="nucleotide sequence ID" value="NZ_JBGMEL010000009.1"/>
</dbReference>
<feature type="transmembrane region" description="Helical" evidence="2">
    <location>
        <begin position="320"/>
        <end position="342"/>
    </location>
</feature>
<keyword evidence="2" id="KW-0472">Membrane</keyword>
<feature type="transmembrane region" description="Helical" evidence="2">
    <location>
        <begin position="288"/>
        <end position="308"/>
    </location>
</feature>
<feature type="compositionally biased region" description="Basic and acidic residues" evidence="1">
    <location>
        <begin position="183"/>
        <end position="195"/>
    </location>
</feature>
<feature type="transmembrane region" description="Helical" evidence="2">
    <location>
        <begin position="253"/>
        <end position="276"/>
    </location>
</feature>
<feature type="transmembrane region" description="Helical" evidence="2">
    <location>
        <begin position="363"/>
        <end position="383"/>
    </location>
</feature>
<evidence type="ECO:0000256" key="1">
    <source>
        <dbReference type="SAM" id="MobiDB-lite"/>
    </source>
</evidence>
<evidence type="ECO:0000313" key="4">
    <source>
        <dbReference type="Proteomes" id="UP001569414"/>
    </source>
</evidence>
<sequence length="385" mass="43328">MSVSETAGVNGAHEAHCANCKTTLLGPHCYVCGQPIKGMVRHFSNVIGDLFDTLLALDSRIWRTLPSLLLRPGFLTTEYFSGRRVRYVSPVRLFIFLCVTSFFVIRLSSDWNINFSSGTDSGSSNEDAISTAEQKMSEALVKVEKAKQGVTNPEVAAELGEVQALLANRVVELQKASGEASTGEDREDKQEQERKAKAHFSAGLEDAITEVDHEIVEIDIFPEQMNSWINSELARASKNIESVTENPNRFKKAFLSALPSTLLLMIPLFALMLWLISPFKRRLYMEHLIVALHSHAFICLVLLLITLVVNTQDWLKNYRWIETLCNWLLVLLSLWIPVYLLLMQKRIYQQGWGLTVLKYFILGNIYPLCLVVGASLTAVYTLAEL</sequence>
<proteinExistence type="predicted"/>
<evidence type="ECO:0000256" key="2">
    <source>
        <dbReference type="SAM" id="Phobius"/>
    </source>
</evidence>
<keyword evidence="2" id="KW-0812">Transmembrane</keyword>
<dbReference type="Proteomes" id="UP001569414">
    <property type="component" value="Unassembled WGS sequence"/>
</dbReference>
<dbReference type="EMBL" id="JBGMEL010000009">
    <property type="protein sequence ID" value="MFA0790987.1"/>
    <property type="molecule type" value="Genomic_DNA"/>
</dbReference>
<comment type="caution">
    <text evidence="3">The sequence shown here is derived from an EMBL/GenBank/DDBJ whole genome shotgun (WGS) entry which is preliminary data.</text>
</comment>
<gene>
    <name evidence="3" type="ORF">ACCI51_10565</name>
</gene>
<dbReference type="InterPro" id="IPR022134">
    <property type="entry name" value="DUF3667"/>
</dbReference>
<keyword evidence="2" id="KW-1133">Transmembrane helix</keyword>
<name>A0ABV4NNM9_9GAMM</name>
<dbReference type="Pfam" id="PF12412">
    <property type="entry name" value="DUF3667"/>
    <property type="match status" value="1"/>
</dbReference>